<accession>A0A9Q9DDG8</accession>
<evidence type="ECO:0000313" key="2">
    <source>
        <dbReference type="EMBL" id="WFP95218.1"/>
    </source>
</evidence>
<dbReference type="Proteomes" id="UP001055460">
    <property type="component" value="Plasmid pB"/>
</dbReference>
<dbReference type="KEGG" id="eah:FA04_29240"/>
<organism evidence="1 3">
    <name type="scientific">Ensifer adhaerens</name>
    <name type="common">Sinorhizobium morelense</name>
    <dbReference type="NCBI Taxonomy" id="106592"/>
    <lineage>
        <taxon>Bacteria</taxon>
        <taxon>Pseudomonadati</taxon>
        <taxon>Pseudomonadota</taxon>
        <taxon>Alphaproteobacteria</taxon>
        <taxon>Hyphomicrobiales</taxon>
        <taxon>Rhizobiaceae</taxon>
        <taxon>Sinorhizobium/Ensifer group</taxon>
        <taxon>Ensifer</taxon>
    </lineage>
</organism>
<dbReference type="Proteomes" id="UP001214094">
    <property type="component" value="Plasmid unnamedB"/>
</dbReference>
<evidence type="ECO:0000313" key="3">
    <source>
        <dbReference type="Proteomes" id="UP001055460"/>
    </source>
</evidence>
<reference evidence="2 4" key="2">
    <citation type="submission" date="2023-03" db="EMBL/GenBank/DDBJ databases">
        <title>Comparative genome and transcriptome analysis combination mining strategies for increasing vitamin B12 production of Ensifer adhaerens strain.</title>
        <authorList>
            <person name="Yongheng L."/>
        </authorList>
    </citation>
    <scope>NUCLEOTIDE SEQUENCE [LARGE SCALE GENOMIC DNA]</scope>
    <source>
        <strain evidence="2 4">Casida A-T305</strain>
        <plasmid evidence="2 4">unnamedB</plasmid>
    </source>
</reference>
<name>A0A9Q9DDG8_ENSAD</name>
<protein>
    <submittedName>
        <fullName evidence="1">Uncharacterized protein</fullName>
    </submittedName>
</protein>
<keyword evidence="1" id="KW-0614">Plasmid</keyword>
<keyword evidence="4" id="KW-1185">Reference proteome</keyword>
<dbReference type="EMBL" id="CP121310">
    <property type="protein sequence ID" value="WFP95218.1"/>
    <property type="molecule type" value="Genomic_DNA"/>
</dbReference>
<sequence length="83" mass="9428">MTENDRRQMKATEVPAFVDDVIEAGCNICAVGQESYVIGDIDEQEAGDRDLIRLEIVDYLWSIGRYMRLPPRLRGTSGQRRPA</sequence>
<reference evidence="1" key="1">
    <citation type="submission" date="2022-06" db="EMBL/GenBank/DDBJ databases">
        <title>Physiological and biochemical characterization and genomic elucidation of a strain of the genus Ensifer adhaerens M8 that combines arsenic oxidation and chromium reduction.</title>
        <authorList>
            <person name="Li X."/>
            <person name="Yu c."/>
        </authorList>
    </citation>
    <scope>NUCLEOTIDE SEQUENCE</scope>
    <source>
        <strain evidence="1">M8</strain>
        <plasmid evidence="1">pB</plasmid>
    </source>
</reference>
<dbReference type="AlphaFoldDB" id="A0A9Q9DDG8"/>
<evidence type="ECO:0000313" key="4">
    <source>
        <dbReference type="Proteomes" id="UP001214094"/>
    </source>
</evidence>
<evidence type="ECO:0000313" key="1">
    <source>
        <dbReference type="EMBL" id="USJ27281.1"/>
    </source>
</evidence>
<proteinExistence type="predicted"/>
<geneLocation type="plasmid" evidence="2 4">
    <name>unnamedB</name>
</geneLocation>
<geneLocation type="plasmid" evidence="1 3">
    <name>pB</name>
</geneLocation>
<gene>
    <name evidence="1" type="ORF">NE863_32910</name>
    <name evidence="2" type="ORF">P4B07_29670</name>
</gene>
<dbReference type="EMBL" id="CP098809">
    <property type="protein sequence ID" value="USJ27281.1"/>
    <property type="molecule type" value="Genomic_DNA"/>
</dbReference>